<accession>A0AA39TQY0</accession>
<proteinExistence type="predicted"/>
<sequence length="192" mass="22477">MPVSVGHPRKYQTQEEQRQAHAESSARSYTRHKRKINKRHQRKYQVADPPLQVSAVSTHQNISQPKTIIKSLNLHLLNRALRKNDNFLALVEHSPHAYAERLYFNFMETVTRMVPHRDNDELCQELMKIRELIKDVTIFEDRILNAAGVGNDLAEVQKIWEGMQEVERWLEDILCGTLEGVDILTKVYQTRH</sequence>
<evidence type="ECO:0000313" key="2">
    <source>
        <dbReference type="EMBL" id="KAK0467412.1"/>
    </source>
</evidence>
<name>A0AA39TQY0_9AGAR</name>
<evidence type="ECO:0000313" key="3">
    <source>
        <dbReference type="Proteomes" id="UP001175227"/>
    </source>
</evidence>
<feature type="compositionally biased region" description="Basic residues" evidence="1">
    <location>
        <begin position="29"/>
        <end position="43"/>
    </location>
</feature>
<protein>
    <submittedName>
        <fullName evidence="2">Uncharacterized protein</fullName>
    </submittedName>
</protein>
<keyword evidence="3" id="KW-1185">Reference proteome</keyword>
<dbReference type="AlphaFoldDB" id="A0AA39TQY0"/>
<organism evidence="2 3">
    <name type="scientific">Armillaria novae-zelandiae</name>
    <dbReference type="NCBI Taxonomy" id="153914"/>
    <lineage>
        <taxon>Eukaryota</taxon>
        <taxon>Fungi</taxon>
        <taxon>Dikarya</taxon>
        <taxon>Basidiomycota</taxon>
        <taxon>Agaricomycotina</taxon>
        <taxon>Agaricomycetes</taxon>
        <taxon>Agaricomycetidae</taxon>
        <taxon>Agaricales</taxon>
        <taxon>Marasmiineae</taxon>
        <taxon>Physalacriaceae</taxon>
        <taxon>Armillaria</taxon>
    </lineage>
</organism>
<gene>
    <name evidence="2" type="ORF">IW261DRAFT_1574132</name>
</gene>
<dbReference type="EMBL" id="JAUEPR010000077">
    <property type="protein sequence ID" value="KAK0467412.1"/>
    <property type="molecule type" value="Genomic_DNA"/>
</dbReference>
<evidence type="ECO:0000256" key="1">
    <source>
        <dbReference type="SAM" id="MobiDB-lite"/>
    </source>
</evidence>
<comment type="caution">
    <text evidence="2">The sequence shown here is derived from an EMBL/GenBank/DDBJ whole genome shotgun (WGS) entry which is preliminary data.</text>
</comment>
<feature type="region of interest" description="Disordered" evidence="1">
    <location>
        <begin position="1"/>
        <end position="43"/>
    </location>
</feature>
<dbReference type="Proteomes" id="UP001175227">
    <property type="component" value="Unassembled WGS sequence"/>
</dbReference>
<reference evidence="2" key="1">
    <citation type="submission" date="2023-06" db="EMBL/GenBank/DDBJ databases">
        <authorList>
            <consortium name="Lawrence Berkeley National Laboratory"/>
            <person name="Ahrendt S."/>
            <person name="Sahu N."/>
            <person name="Indic B."/>
            <person name="Wong-Bajracharya J."/>
            <person name="Merenyi Z."/>
            <person name="Ke H.-M."/>
            <person name="Monk M."/>
            <person name="Kocsube S."/>
            <person name="Drula E."/>
            <person name="Lipzen A."/>
            <person name="Balint B."/>
            <person name="Henrissat B."/>
            <person name="Andreopoulos B."/>
            <person name="Martin F.M."/>
            <person name="Harder C.B."/>
            <person name="Rigling D."/>
            <person name="Ford K.L."/>
            <person name="Foster G.D."/>
            <person name="Pangilinan J."/>
            <person name="Papanicolaou A."/>
            <person name="Barry K."/>
            <person name="LaButti K."/>
            <person name="Viragh M."/>
            <person name="Koriabine M."/>
            <person name="Yan M."/>
            <person name="Riley R."/>
            <person name="Champramary S."/>
            <person name="Plett K.L."/>
            <person name="Tsai I.J."/>
            <person name="Slot J."/>
            <person name="Sipos G."/>
            <person name="Plett J."/>
            <person name="Nagy L.G."/>
            <person name="Grigoriev I.V."/>
        </authorList>
    </citation>
    <scope>NUCLEOTIDE SEQUENCE</scope>
    <source>
        <strain evidence="2">ICMP 16352</strain>
    </source>
</reference>
<feature type="compositionally biased region" description="Basic and acidic residues" evidence="1">
    <location>
        <begin position="12"/>
        <end position="21"/>
    </location>
</feature>